<evidence type="ECO:0000313" key="2">
    <source>
        <dbReference type="EMBL" id="VDK61693.1"/>
    </source>
</evidence>
<feature type="region of interest" description="Disordered" evidence="1">
    <location>
        <begin position="34"/>
        <end position="61"/>
    </location>
</feature>
<dbReference type="EMBL" id="UYRW01000021">
    <property type="protein sequence ID" value="VDK61693.1"/>
    <property type="molecule type" value="Genomic_DNA"/>
</dbReference>
<feature type="region of interest" description="Disordered" evidence="1">
    <location>
        <begin position="1"/>
        <end position="21"/>
    </location>
</feature>
<gene>
    <name evidence="2" type="ORF">NOO_LOCUS243</name>
</gene>
<feature type="compositionally biased region" description="Basic and acidic residues" evidence="1">
    <location>
        <begin position="49"/>
        <end position="60"/>
    </location>
</feature>
<keyword evidence="3" id="KW-1185">Reference proteome</keyword>
<evidence type="ECO:0000313" key="4">
    <source>
        <dbReference type="WBParaSite" id="nOo.2.0.1.t00243-RA"/>
    </source>
</evidence>
<dbReference type="Proteomes" id="UP000271087">
    <property type="component" value="Unassembled WGS sequence"/>
</dbReference>
<organism evidence="4">
    <name type="scientific">Onchocerca ochengi</name>
    <name type="common">Filarial nematode worm</name>
    <dbReference type="NCBI Taxonomy" id="42157"/>
    <lineage>
        <taxon>Eukaryota</taxon>
        <taxon>Metazoa</taxon>
        <taxon>Ecdysozoa</taxon>
        <taxon>Nematoda</taxon>
        <taxon>Chromadorea</taxon>
        <taxon>Rhabditida</taxon>
        <taxon>Spirurina</taxon>
        <taxon>Spiruromorpha</taxon>
        <taxon>Filarioidea</taxon>
        <taxon>Onchocercidae</taxon>
        <taxon>Onchocerca</taxon>
    </lineage>
</organism>
<dbReference type="AlphaFoldDB" id="A0A182DX71"/>
<dbReference type="WBParaSite" id="nOo.2.0.1.t00243-RA">
    <property type="protein sequence ID" value="nOo.2.0.1.t00243-RA"/>
    <property type="gene ID" value="nOo.2.0.1.g00243"/>
</dbReference>
<reference evidence="4" key="1">
    <citation type="submission" date="2016-06" db="UniProtKB">
        <authorList>
            <consortium name="WormBaseParasite"/>
        </authorList>
    </citation>
    <scope>IDENTIFICATION</scope>
</reference>
<evidence type="ECO:0000256" key="1">
    <source>
        <dbReference type="SAM" id="MobiDB-lite"/>
    </source>
</evidence>
<sequence>MNESSNNKSNNNSDIPSGRNIYTNASSLALSGTISVADSSKRRGKQFRQRHDTQHDRNDQQHSAMLLQTRILSEYPCKTITYFEELRENKEGLLN</sequence>
<feature type="compositionally biased region" description="Low complexity" evidence="1">
    <location>
        <begin position="1"/>
        <end position="13"/>
    </location>
</feature>
<reference evidence="2 3" key="2">
    <citation type="submission" date="2018-08" db="EMBL/GenBank/DDBJ databases">
        <authorList>
            <person name="Laetsch R D."/>
            <person name="Stevens L."/>
            <person name="Kumar S."/>
            <person name="Blaxter L. M."/>
        </authorList>
    </citation>
    <scope>NUCLEOTIDE SEQUENCE [LARGE SCALE GENOMIC DNA]</scope>
</reference>
<name>A0A182DX71_ONCOC</name>
<dbReference type="OrthoDB" id="10478321at2759"/>
<proteinExistence type="predicted"/>
<protein>
    <submittedName>
        <fullName evidence="2 4">Uncharacterized protein</fullName>
    </submittedName>
</protein>
<evidence type="ECO:0000313" key="3">
    <source>
        <dbReference type="Proteomes" id="UP000271087"/>
    </source>
</evidence>
<accession>A0A182DX71</accession>